<evidence type="ECO:0000256" key="1">
    <source>
        <dbReference type="PROSITE-ProRule" id="PRU00339"/>
    </source>
</evidence>
<dbReference type="EMBL" id="CAADFE010000020">
    <property type="protein sequence ID" value="VFJ69906.1"/>
    <property type="molecule type" value="Genomic_DNA"/>
</dbReference>
<feature type="repeat" description="TPR" evidence="1">
    <location>
        <begin position="72"/>
        <end position="105"/>
    </location>
</feature>
<name>A0A450TPM7_9GAMM</name>
<sequence length="138" mass="16070">MAVRVIYNQQAVFIMPKKGFSSFQDLGKHLGRAPAAKRPNRSDPERGFGWEEKRLKAQLLKARSDHNRRAETIQLSKLGTLYRKNGRFDEAIDYYQKVLELEKEDERRDPASVAKIKLWKIYTEILFPSFPRASECSP</sequence>
<dbReference type="PROSITE" id="PS50005">
    <property type="entry name" value="TPR"/>
    <property type="match status" value="1"/>
</dbReference>
<keyword evidence="1" id="KW-0802">TPR repeat</keyword>
<dbReference type="SUPFAM" id="SSF48452">
    <property type="entry name" value="TPR-like"/>
    <property type="match status" value="1"/>
</dbReference>
<dbReference type="Gene3D" id="1.25.40.10">
    <property type="entry name" value="Tetratricopeptide repeat domain"/>
    <property type="match status" value="1"/>
</dbReference>
<accession>A0A450TPM7</accession>
<evidence type="ECO:0000313" key="2">
    <source>
        <dbReference type="EMBL" id="VFJ69906.1"/>
    </source>
</evidence>
<protein>
    <submittedName>
        <fullName evidence="2">Tetratricopeptide repeat-containing protein</fullName>
    </submittedName>
</protein>
<dbReference type="PROSITE" id="PS50293">
    <property type="entry name" value="TPR_REGION"/>
    <property type="match status" value="1"/>
</dbReference>
<dbReference type="AlphaFoldDB" id="A0A450TPM7"/>
<gene>
    <name evidence="2" type="ORF">BECKFW1821C_GA0114237_102032</name>
</gene>
<dbReference type="SMART" id="SM00028">
    <property type="entry name" value="TPR"/>
    <property type="match status" value="1"/>
</dbReference>
<reference evidence="2" key="1">
    <citation type="submission" date="2019-02" db="EMBL/GenBank/DDBJ databases">
        <authorList>
            <person name="Gruber-Vodicka R. H."/>
            <person name="Seah K. B. B."/>
        </authorList>
    </citation>
    <scope>NUCLEOTIDE SEQUENCE</scope>
    <source>
        <strain evidence="2">BECK_BZ131</strain>
    </source>
</reference>
<dbReference type="InterPro" id="IPR019734">
    <property type="entry name" value="TPR_rpt"/>
</dbReference>
<proteinExistence type="predicted"/>
<dbReference type="InterPro" id="IPR011990">
    <property type="entry name" value="TPR-like_helical_dom_sf"/>
</dbReference>
<dbReference type="Pfam" id="PF00515">
    <property type="entry name" value="TPR_1"/>
    <property type="match status" value="1"/>
</dbReference>
<organism evidence="2">
    <name type="scientific">Candidatus Kentrum sp. FW</name>
    <dbReference type="NCBI Taxonomy" id="2126338"/>
    <lineage>
        <taxon>Bacteria</taxon>
        <taxon>Pseudomonadati</taxon>
        <taxon>Pseudomonadota</taxon>
        <taxon>Gammaproteobacteria</taxon>
        <taxon>Candidatus Kentrum</taxon>
    </lineage>
</organism>